<evidence type="ECO:0000313" key="2">
    <source>
        <dbReference type="Proteomes" id="UP000095283"/>
    </source>
</evidence>
<feature type="region of interest" description="Disordered" evidence="1">
    <location>
        <begin position="1"/>
        <end position="30"/>
    </location>
</feature>
<dbReference type="AlphaFoldDB" id="A0A1I7WYY2"/>
<sequence length="80" mass="8830">MSALSGMPIPSSQPVKSSKDTRIRSNTDSELMQTALPYSEYDGGDGAPHRARIYELFGLIDKELDTLYAENCAREVSSLF</sequence>
<proteinExistence type="predicted"/>
<name>A0A1I7WYY2_HETBA</name>
<reference evidence="3" key="1">
    <citation type="submission" date="2016-11" db="UniProtKB">
        <authorList>
            <consortium name="WormBaseParasite"/>
        </authorList>
    </citation>
    <scope>IDENTIFICATION</scope>
</reference>
<keyword evidence="2" id="KW-1185">Reference proteome</keyword>
<feature type="compositionally biased region" description="Basic and acidic residues" evidence="1">
    <location>
        <begin position="17"/>
        <end position="27"/>
    </location>
</feature>
<evidence type="ECO:0000313" key="3">
    <source>
        <dbReference type="WBParaSite" id="Hba_10398"/>
    </source>
</evidence>
<dbReference type="WBParaSite" id="Hba_10398">
    <property type="protein sequence ID" value="Hba_10398"/>
    <property type="gene ID" value="Hba_10398"/>
</dbReference>
<accession>A0A1I7WYY2</accession>
<dbReference type="Proteomes" id="UP000095283">
    <property type="component" value="Unplaced"/>
</dbReference>
<organism evidence="2 3">
    <name type="scientific">Heterorhabditis bacteriophora</name>
    <name type="common">Entomopathogenic nematode worm</name>
    <dbReference type="NCBI Taxonomy" id="37862"/>
    <lineage>
        <taxon>Eukaryota</taxon>
        <taxon>Metazoa</taxon>
        <taxon>Ecdysozoa</taxon>
        <taxon>Nematoda</taxon>
        <taxon>Chromadorea</taxon>
        <taxon>Rhabditida</taxon>
        <taxon>Rhabditina</taxon>
        <taxon>Rhabditomorpha</taxon>
        <taxon>Strongyloidea</taxon>
        <taxon>Heterorhabditidae</taxon>
        <taxon>Heterorhabditis</taxon>
    </lineage>
</organism>
<evidence type="ECO:0000256" key="1">
    <source>
        <dbReference type="SAM" id="MobiDB-lite"/>
    </source>
</evidence>
<protein>
    <submittedName>
        <fullName evidence="3">Transposase</fullName>
    </submittedName>
</protein>